<proteinExistence type="predicted"/>
<reference evidence="1" key="1">
    <citation type="submission" date="2021-06" db="EMBL/GenBank/DDBJ databases">
        <authorList>
            <person name="Kallberg Y."/>
            <person name="Tangrot J."/>
            <person name="Rosling A."/>
        </authorList>
    </citation>
    <scope>NUCLEOTIDE SEQUENCE</scope>
    <source>
        <strain evidence="1">CL356</strain>
    </source>
</reference>
<organism evidence="1 2">
    <name type="scientific">Acaulospora colombiana</name>
    <dbReference type="NCBI Taxonomy" id="27376"/>
    <lineage>
        <taxon>Eukaryota</taxon>
        <taxon>Fungi</taxon>
        <taxon>Fungi incertae sedis</taxon>
        <taxon>Mucoromycota</taxon>
        <taxon>Glomeromycotina</taxon>
        <taxon>Glomeromycetes</taxon>
        <taxon>Diversisporales</taxon>
        <taxon>Acaulosporaceae</taxon>
        <taxon>Acaulospora</taxon>
    </lineage>
</organism>
<dbReference type="Proteomes" id="UP000789525">
    <property type="component" value="Unassembled WGS sequence"/>
</dbReference>
<keyword evidence="2" id="KW-1185">Reference proteome</keyword>
<comment type="caution">
    <text evidence="1">The sequence shown here is derived from an EMBL/GenBank/DDBJ whole genome shotgun (WGS) entry which is preliminary data.</text>
</comment>
<accession>A0ACA9LCD0</accession>
<gene>
    <name evidence="1" type="ORF">ACOLOM_LOCUS3548</name>
</gene>
<dbReference type="EMBL" id="CAJVPT010005272">
    <property type="protein sequence ID" value="CAG8518514.1"/>
    <property type="molecule type" value="Genomic_DNA"/>
</dbReference>
<name>A0ACA9LCD0_9GLOM</name>
<evidence type="ECO:0000313" key="1">
    <source>
        <dbReference type="EMBL" id="CAG8518514.1"/>
    </source>
</evidence>
<sequence>MADNKVNELLVKAREAVSFPVEELTNFLDDGAKNTVPEKEPVFTNQDKVFLDREQSYLRTLQKMKRLLQIKKQYDLSPKDWYFLVKATGEAIPIALVPNHGAVFARLIIDNKDYGVHPFIVQLRGEGHKPLPGIEIGDIGPKLGFNNMDNGFVRFTKVRIPRTNMPMKYSKVSNTGVYSTPPHAKIVYGALVAGRADIIYNSSEFLAKVLTIAIRYSIIRKQGNNYKDSSQESQVLDYQFQQYKLFKGLAIAYMCFFSAKLVKKLYEDNLSKVGQGDVSLMAEVHITSAGLKALCTDLVTESMEEARRCCGGS</sequence>
<protein>
    <submittedName>
        <fullName evidence="1">2643_t:CDS:1</fullName>
    </submittedName>
</protein>
<evidence type="ECO:0000313" key="2">
    <source>
        <dbReference type="Proteomes" id="UP000789525"/>
    </source>
</evidence>